<accession>A0AC35U213</accession>
<dbReference type="WBParaSite" id="RSKR_0000698000.1">
    <property type="protein sequence ID" value="RSKR_0000698000.1"/>
    <property type="gene ID" value="RSKR_0000698000"/>
</dbReference>
<dbReference type="Proteomes" id="UP000095286">
    <property type="component" value="Unplaced"/>
</dbReference>
<evidence type="ECO:0000313" key="2">
    <source>
        <dbReference type="WBParaSite" id="RSKR_0000698000.1"/>
    </source>
</evidence>
<protein>
    <submittedName>
        <fullName evidence="2">G_PROTEIN_RECEP_F1_2 domain-containing protein</fullName>
    </submittedName>
</protein>
<sequence length="668" mass="75303">MLEYSDINLSDIILFVIYIGICIVGLIGNFSVLYILSFEKSVNANNDRNNTSKSTKTFIANLAIADILFLICCIPATALNMSHLFPDSKLYCTTQFYMAYICSAVSSWTFCSLAINRFVAVVHPHWSLKVKDNNFIFIGGCALIWILSFGILVWYILPTPQLVYATADWHNGSETILSVYCLESLEIHNKSANETAVMLFYMGYSIFSFILPLTGTSFFYFAVFSHLKKVANNVQRSAITPEHQSRINKIILKVVFTFTACWLPLNIKYLIQGYSYPSKLFPEESFDKSLMIVNTIIQLMAYSNACMNPILYCFMLPKCRERLNNIISQFCCYIFTFFGLFNYSKNTSIPAAYKLTAIEYERYNALASTSETNVRGTYAQLLSGCSSSPASYSSAYVPKTFPVPGALNTPVNNVLRSETLSLTSSKPVLRNNAIPMKSSKSPTFNTQVFGSKTAIMSRESAKLNGGGFIDSLSNIWNDGWKNLDSLLSGKTDLNKVVKEKSKLKLSNVSNVTYTYRGHIPASWTFCEPYCGVEDQSVDAESALEEIDGDLREAINNAFKESLHVAAPDGPNVKIIFEPQNILGEGFADFYNHNQQRYRISRGSVTSVFNRGNPVPKTFTQQFMINFMTRHMMSEVKWDNFAYSLLEKLRKVEPAFLNTEKIRTSVFLM</sequence>
<name>A0AC35U213_9BILA</name>
<reference evidence="2" key="1">
    <citation type="submission" date="2016-11" db="UniProtKB">
        <authorList>
            <consortium name="WormBaseParasite"/>
        </authorList>
    </citation>
    <scope>IDENTIFICATION</scope>
    <source>
        <strain evidence="2">KR3021</strain>
    </source>
</reference>
<evidence type="ECO:0000313" key="1">
    <source>
        <dbReference type="Proteomes" id="UP000095286"/>
    </source>
</evidence>
<organism evidence="1 2">
    <name type="scientific">Rhabditophanes sp. KR3021</name>
    <dbReference type="NCBI Taxonomy" id="114890"/>
    <lineage>
        <taxon>Eukaryota</taxon>
        <taxon>Metazoa</taxon>
        <taxon>Ecdysozoa</taxon>
        <taxon>Nematoda</taxon>
        <taxon>Chromadorea</taxon>
        <taxon>Rhabditida</taxon>
        <taxon>Tylenchina</taxon>
        <taxon>Panagrolaimomorpha</taxon>
        <taxon>Strongyloidoidea</taxon>
        <taxon>Alloionematidae</taxon>
        <taxon>Rhabditophanes</taxon>
    </lineage>
</organism>
<proteinExistence type="predicted"/>